<comment type="caution">
    <text evidence="1">The sequence shown here is derived from an EMBL/GenBank/DDBJ whole genome shotgun (WGS) entry which is preliminary data.</text>
</comment>
<reference evidence="1 2" key="1">
    <citation type="journal article" date="2013" name="Mar. Genomics">
        <title>Expression of sulfatases in Rhodopirellula baltica and the diversity of sulfatases in the genus Rhodopirellula.</title>
        <authorList>
            <person name="Wegner C.E."/>
            <person name="Richter-Heitmann T."/>
            <person name="Klindworth A."/>
            <person name="Klockow C."/>
            <person name="Richter M."/>
            <person name="Achstetter T."/>
            <person name="Glockner F.O."/>
            <person name="Harder J."/>
        </authorList>
    </citation>
    <scope>NUCLEOTIDE SEQUENCE [LARGE SCALE GENOMIC DNA]</scope>
    <source>
        <strain evidence="1 2">SM1</strain>
    </source>
</reference>
<dbReference type="AlphaFoldDB" id="M5S0N5"/>
<name>M5S0N5_9BACT</name>
<sequence>MGEGRGNGGLEAELRYYRGLDPAEESKCGWQNARIAKQKRRGGITSPAAFLLFFGDSARC</sequence>
<dbReference type="EMBL" id="ANOG01000492">
    <property type="protein sequence ID" value="EMI19719.1"/>
    <property type="molecule type" value="Genomic_DNA"/>
</dbReference>
<evidence type="ECO:0000313" key="2">
    <source>
        <dbReference type="Proteomes" id="UP000011991"/>
    </source>
</evidence>
<dbReference type="PATRIC" id="fig|1265738.3.peg.3382"/>
<dbReference type="Proteomes" id="UP000011991">
    <property type="component" value="Unassembled WGS sequence"/>
</dbReference>
<keyword evidence="2" id="KW-1185">Reference proteome</keyword>
<gene>
    <name evidence="1" type="ORF">RMSM_03389</name>
</gene>
<organism evidence="1 2">
    <name type="scientific">Rhodopirellula maiorica SM1</name>
    <dbReference type="NCBI Taxonomy" id="1265738"/>
    <lineage>
        <taxon>Bacteria</taxon>
        <taxon>Pseudomonadati</taxon>
        <taxon>Planctomycetota</taxon>
        <taxon>Planctomycetia</taxon>
        <taxon>Pirellulales</taxon>
        <taxon>Pirellulaceae</taxon>
        <taxon>Novipirellula</taxon>
    </lineage>
</organism>
<protein>
    <submittedName>
        <fullName evidence="1">Uncharacterized protein</fullName>
    </submittedName>
</protein>
<proteinExistence type="predicted"/>
<evidence type="ECO:0000313" key="1">
    <source>
        <dbReference type="EMBL" id="EMI19719.1"/>
    </source>
</evidence>
<accession>M5S0N5</accession>